<organism evidence="1 2">
    <name type="scientific">Pantoea eucalypti</name>
    <dbReference type="NCBI Taxonomy" id="470933"/>
    <lineage>
        <taxon>Bacteria</taxon>
        <taxon>Pseudomonadati</taxon>
        <taxon>Pseudomonadota</taxon>
        <taxon>Gammaproteobacteria</taxon>
        <taxon>Enterobacterales</taxon>
        <taxon>Erwiniaceae</taxon>
        <taxon>Pantoea</taxon>
    </lineage>
</organism>
<reference evidence="1 2" key="1">
    <citation type="submission" date="2019-06" db="EMBL/GenBank/DDBJ databases">
        <title>Taxogenomics and systematics of the genus Pantoea.</title>
        <authorList>
            <person name="Tambong J.T."/>
        </authorList>
    </citation>
    <scope>NUCLEOTIDE SEQUENCE [LARGE SCALE GENOMIC DNA]</scope>
    <source>
        <strain evidence="1 2">LMG 24197</strain>
    </source>
</reference>
<accession>A0ABY2ZH29</accession>
<comment type="caution">
    <text evidence="1">The sequence shown here is derived from an EMBL/GenBank/DDBJ whole genome shotgun (WGS) entry which is preliminary data.</text>
</comment>
<dbReference type="Gene3D" id="1.10.1200.10">
    <property type="entry name" value="ACP-like"/>
    <property type="match status" value="1"/>
</dbReference>
<dbReference type="GeneID" id="90522510"/>
<evidence type="ECO:0008006" key="3">
    <source>
        <dbReference type="Google" id="ProtNLM"/>
    </source>
</evidence>
<dbReference type="Proteomes" id="UP000315469">
    <property type="component" value="Unassembled WGS sequence"/>
</dbReference>
<evidence type="ECO:0000313" key="2">
    <source>
        <dbReference type="Proteomes" id="UP000315469"/>
    </source>
</evidence>
<sequence>MSNDMEPSMADVIAFVREFAGCKRETINENTWLEKDLGITGDDGVELLEEAEKIFDVSFSTEEEDFRKTFSLKENEYLFHSEGIDFLGIVYLCRRLRGIPAPVIRDLSVGQLHRVLVEAHNKKERVTL</sequence>
<gene>
    <name evidence="1" type="ORF">FJW02_14445</name>
</gene>
<dbReference type="EMBL" id="VHJB01000068">
    <property type="protein sequence ID" value="TPV34455.1"/>
    <property type="molecule type" value="Genomic_DNA"/>
</dbReference>
<name>A0ABY2ZH29_9GAMM</name>
<dbReference type="InterPro" id="IPR036736">
    <property type="entry name" value="ACP-like_sf"/>
</dbReference>
<proteinExistence type="predicted"/>
<keyword evidence="2" id="KW-1185">Reference proteome</keyword>
<protein>
    <recommendedName>
        <fullName evidence="3">Acyl carrier protein</fullName>
    </recommendedName>
</protein>
<dbReference type="RefSeq" id="WP_140916159.1">
    <property type="nucleotide sequence ID" value="NZ_CP045720.1"/>
</dbReference>
<evidence type="ECO:0000313" key="1">
    <source>
        <dbReference type="EMBL" id="TPV34455.1"/>
    </source>
</evidence>
<dbReference type="SUPFAM" id="SSF47336">
    <property type="entry name" value="ACP-like"/>
    <property type="match status" value="1"/>
</dbReference>